<dbReference type="UniPathway" id="UPA00252"/>
<keyword evidence="4" id="KW-1003">Cell membrane</keyword>
<evidence type="ECO:0000256" key="6">
    <source>
        <dbReference type="ARBA" id="ARBA00022692"/>
    </source>
</evidence>
<proteinExistence type="predicted"/>
<dbReference type="InterPro" id="IPR011990">
    <property type="entry name" value="TPR-like_helical_dom_sf"/>
</dbReference>
<dbReference type="STRING" id="857265.WG78_13270"/>
<organism evidence="12 13">
    <name type="scientific">Amantichitinum ursilacus</name>
    <dbReference type="NCBI Taxonomy" id="857265"/>
    <lineage>
        <taxon>Bacteria</taxon>
        <taxon>Pseudomonadati</taxon>
        <taxon>Pseudomonadota</taxon>
        <taxon>Betaproteobacteria</taxon>
        <taxon>Neisseriales</taxon>
        <taxon>Chitinibacteraceae</taxon>
        <taxon>Amantichitinum</taxon>
    </lineage>
</organism>
<dbReference type="Pfam" id="PF07219">
    <property type="entry name" value="HemY_N"/>
    <property type="match status" value="1"/>
</dbReference>
<evidence type="ECO:0000256" key="2">
    <source>
        <dbReference type="ARBA" id="ARBA00004429"/>
    </source>
</evidence>
<name>A0A0N0GMV8_9NEIS</name>
<keyword evidence="6 10" id="KW-0812">Transmembrane</keyword>
<evidence type="ECO:0000256" key="8">
    <source>
        <dbReference type="ARBA" id="ARBA00023136"/>
    </source>
</evidence>
<feature type="transmembrane region" description="Helical" evidence="10">
    <location>
        <begin position="44"/>
        <end position="68"/>
    </location>
</feature>
<dbReference type="OrthoDB" id="7053339at2"/>
<gene>
    <name evidence="12" type="ORF">WG78_13270</name>
</gene>
<keyword evidence="7 10" id="KW-1133">Transmembrane helix</keyword>
<dbReference type="NCBIfam" id="TIGR00540">
    <property type="entry name" value="TPR_hemY_coli"/>
    <property type="match status" value="1"/>
</dbReference>
<evidence type="ECO:0000256" key="7">
    <source>
        <dbReference type="ARBA" id="ARBA00022989"/>
    </source>
</evidence>
<dbReference type="EMBL" id="LAQT01000010">
    <property type="protein sequence ID" value="KPC52032.1"/>
    <property type="molecule type" value="Genomic_DNA"/>
</dbReference>
<evidence type="ECO:0000256" key="3">
    <source>
        <dbReference type="ARBA" id="ARBA00004744"/>
    </source>
</evidence>
<dbReference type="RefSeq" id="WP_053938305.1">
    <property type="nucleotide sequence ID" value="NZ_LAQT01000010.1"/>
</dbReference>
<dbReference type="AlphaFoldDB" id="A0A0N0GMV8"/>
<evidence type="ECO:0000313" key="13">
    <source>
        <dbReference type="Proteomes" id="UP000037939"/>
    </source>
</evidence>
<keyword evidence="5" id="KW-0997">Cell inner membrane</keyword>
<dbReference type="GO" id="GO:0006779">
    <property type="term" value="P:porphyrin-containing compound biosynthetic process"/>
    <property type="evidence" value="ECO:0007669"/>
    <property type="project" value="UniProtKB-KW"/>
</dbReference>
<dbReference type="InterPro" id="IPR010817">
    <property type="entry name" value="HemY_N"/>
</dbReference>
<evidence type="ECO:0000256" key="9">
    <source>
        <dbReference type="ARBA" id="ARBA00023244"/>
    </source>
</evidence>
<evidence type="ECO:0000313" key="12">
    <source>
        <dbReference type="EMBL" id="KPC52032.1"/>
    </source>
</evidence>
<evidence type="ECO:0000256" key="4">
    <source>
        <dbReference type="ARBA" id="ARBA00022475"/>
    </source>
</evidence>
<protein>
    <submittedName>
        <fullName evidence="12">Putative protoheme IX biogenesis protein</fullName>
    </submittedName>
</protein>
<dbReference type="Proteomes" id="UP000037939">
    <property type="component" value="Unassembled WGS sequence"/>
</dbReference>
<comment type="pathway">
    <text evidence="3">Porphyrin-containing compound metabolism; protoheme biosynthesis.</text>
</comment>
<dbReference type="GO" id="GO:0042168">
    <property type="term" value="P:heme metabolic process"/>
    <property type="evidence" value="ECO:0007669"/>
    <property type="project" value="InterPro"/>
</dbReference>
<dbReference type="GO" id="GO:0005886">
    <property type="term" value="C:plasma membrane"/>
    <property type="evidence" value="ECO:0007669"/>
    <property type="project" value="UniProtKB-SubCell"/>
</dbReference>
<dbReference type="Gene3D" id="1.25.40.10">
    <property type="entry name" value="Tetratricopeptide repeat domain"/>
    <property type="match status" value="1"/>
</dbReference>
<evidence type="ECO:0000256" key="10">
    <source>
        <dbReference type="SAM" id="Phobius"/>
    </source>
</evidence>
<keyword evidence="13" id="KW-1185">Reference proteome</keyword>
<comment type="subcellular location">
    <subcellularLocation>
        <location evidence="2">Cell inner membrane</location>
        <topology evidence="2">Multi-pass membrane protein</topology>
    </subcellularLocation>
</comment>
<sequence length="398" mass="44712">MKILIWLVALFALAVGVTLFAQLNTGYALLFVPPWRIEISINVFILLVVLTVVIVYAITRVVAELGGLPTRVRKYRERQRLDASIKLEREARIAFFEGRYQRAERLAAEALALSTAQEAIAVNGLLAARAAHAMRDFARRDKHFADLKQKLGGPQKLALAMNMAELYLDERRYADADVAIAEARAISPKLTAAMRLELRLRQREDDPQAVLQLVDQLSRSEALDAAQASRIRIQAQLSLLASVPMSLAELKVWWSKLSADDKQAPAIVLAMVDQLVAHDAPEDARRIIEEALALQWSPELVERYGRLHLPAEARVQQLQLAETWLHTRPNDYQLLLTLGRLCHARSLWGKAQNYLEACLAVEKTALAHAELASLLEQLDRHEEAARHYRASLELALGR</sequence>
<comment type="function">
    <text evidence="1">Involved in a late step of protoheme IX synthesis.</text>
</comment>
<evidence type="ECO:0000256" key="1">
    <source>
        <dbReference type="ARBA" id="ARBA00002962"/>
    </source>
</evidence>
<dbReference type="InterPro" id="IPR005254">
    <property type="entry name" value="Heme_biosyn_assoc_TPR_pro"/>
</dbReference>
<reference evidence="12 13" key="1">
    <citation type="submission" date="2015-07" db="EMBL/GenBank/DDBJ databases">
        <title>Draft genome sequence of the Amantichitinum ursilacus IGB-41, a new chitin-degrading bacterium.</title>
        <authorList>
            <person name="Kirstahler P."/>
            <person name="Guenther M."/>
            <person name="Grumaz C."/>
            <person name="Rupp S."/>
            <person name="Zibek S."/>
            <person name="Sohn K."/>
        </authorList>
    </citation>
    <scope>NUCLEOTIDE SEQUENCE [LARGE SCALE GENOMIC DNA]</scope>
    <source>
        <strain evidence="12 13">IGB-41</strain>
    </source>
</reference>
<dbReference type="SUPFAM" id="SSF48452">
    <property type="entry name" value="TPR-like"/>
    <property type="match status" value="1"/>
</dbReference>
<comment type="caution">
    <text evidence="12">The sequence shown here is derived from an EMBL/GenBank/DDBJ whole genome shotgun (WGS) entry which is preliminary data.</text>
</comment>
<evidence type="ECO:0000259" key="11">
    <source>
        <dbReference type="Pfam" id="PF07219"/>
    </source>
</evidence>
<keyword evidence="9" id="KW-0627">Porphyrin biosynthesis</keyword>
<feature type="domain" description="HemY N-terminal" evidence="11">
    <location>
        <begin position="26"/>
        <end position="134"/>
    </location>
</feature>
<evidence type="ECO:0000256" key="5">
    <source>
        <dbReference type="ARBA" id="ARBA00022519"/>
    </source>
</evidence>
<keyword evidence="8 10" id="KW-0472">Membrane</keyword>
<accession>A0A0N0GMV8</accession>